<comment type="caution">
    <text evidence="1">The sequence shown here is derived from an EMBL/GenBank/DDBJ whole genome shotgun (WGS) entry which is preliminary data.</text>
</comment>
<organism evidence="1 2">
    <name type="scientific">Chromobacterium haemolyticum</name>
    <dbReference type="NCBI Taxonomy" id="394935"/>
    <lineage>
        <taxon>Bacteria</taxon>
        <taxon>Pseudomonadati</taxon>
        <taxon>Pseudomonadota</taxon>
        <taxon>Betaproteobacteria</taxon>
        <taxon>Neisseriales</taxon>
        <taxon>Chromobacteriaceae</taxon>
        <taxon>Chromobacterium</taxon>
    </lineage>
</organism>
<protein>
    <submittedName>
        <fullName evidence="1">Uncharacterized protein</fullName>
    </submittedName>
</protein>
<gene>
    <name evidence="1" type="ORF">B0T45_12570</name>
</gene>
<accession>A0A1W0CV98</accession>
<name>A0A1W0CV98_9NEIS</name>
<evidence type="ECO:0000313" key="2">
    <source>
        <dbReference type="Proteomes" id="UP000192721"/>
    </source>
</evidence>
<evidence type="ECO:0000313" key="1">
    <source>
        <dbReference type="EMBL" id="OQS38608.1"/>
    </source>
</evidence>
<proteinExistence type="predicted"/>
<reference evidence="1 2" key="1">
    <citation type="submission" date="2017-02" db="EMBL/GenBank/DDBJ databases">
        <title>Chromobacterium haemolyticum H5244.</title>
        <authorList>
            <person name="Gulvik C.A."/>
        </authorList>
    </citation>
    <scope>NUCLEOTIDE SEQUENCE [LARGE SCALE GENOMIC DNA]</scope>
    <source>
        <strain evidence="1 2">H5244</strain>
    </source>
</reference>
<dbReference type="AlphaFoldDB" id="A0A1W0CV98"/>
<dbReference type="Proteomes" id="UP000192721">
    <property type="component" value="Unassembled WGS sequence"/>
</dbReference>
<sequence>MMSALEQRLQAQITAQNLVIEMLLDATIKAGVLDAQQLVDRLEQYVAAPKAAGLEPGAVAALAGEVDAWADMVFDLYGNQAASHAAERRRV</sequence>
<dbReference type="EMBL" id="MUKV01000015">
    <property type="protein sequence ID" value="OQS38608.1"/>
    <property type="molecule type" value="Genomic_DNA"/>
</dbReference>